<evidence type="ECO:0000313" key="9">
    <source>
        <dbReference type="Proteomes" id="UP000482209"/>
    </source>
</evidence>
<dbReference type="Pfam" id="PF04316">
    <property type="entry name" value="FlgM"/>
    <property type="match status" value="1"/>
</dbReference>
<dbReference type="GO" id="GO:0044781">
    <property type="term" value="P:bacterial-type flagellum organization"/>
    <property type="evidence" value="ECO:0007669"/>
    <property type="project" value="UniProtKB-KW"/>
</dbReference>
<evidence type="ECO:0000256" key="1">
    <source>
        <dbReference type="ARBA" id="ARBA00005322"/>
    </source>
</evidence>
<dbReference type="SUPFAM" id="SSF101498">
    <property type="entry name" value="Anti-sigma factor FlgM"/>
    <property type="match status" value="1"/>
</dbReference>
<dbReference type="NCBIfam" id="TIGR03824">
    <property type="entry name" value="FlgM_jcvi"/>
    <property type="match status" value="1"/>
</dbReference>
<protein>
    <recommendedName>
        <fullName evidence="2">Negative regulator of flagellin synthesis</fullName>
    </recommendedName>
</protein>
<sequence>MRVDAYNQITQIYQTTNAKVKSTNKKEKASDSLELSQTGKDYQIAKQAAKDAPDIREDKVNQLKEQLKSGTYQVTGEEFAEKILERYFNSII</sequence>
<keyword evidence="8" id="KW-0282">Flagellum</keyword>
<proteinExistence type="inferred from homology"/>
<keyword evidence="9" id="KW-1185">Reference proteome</keyword>
<dbReference type="Proteomes" id="UP000482209">
    <property type="component" value="Unassembled WGS sequence"/>
</dbReference>
<evidence type="ECO:0000256" key="5">
    <source>
        <dbReference type="ARBA" id="ARBA00023015"/>
    </source>
</evidence>
<evidence type="ECO:0000256" key="4">
    <source>
        <dbReference type="ARBA" id="ARBA00022795"/>
    </source>
</evidence>
<keyword evidence="6" id="KW-0804">Transcription</keyword>
<dbReference type="AlphaFoldDB" id="A0A6L5Y0C4"/>
<dbReference type="GO" id="GO:0045892">
    <property type="term" value="P:negative regulation of DNA-templated transcription"/>
    <property type="evidence" value="ECO:0007669"/>
    <property type="project" value="InterPro"/>
</dbReference>
<evidence type="ECO:0000256" key="3">
    <source>
        <dbReference type="ARBA" id="ARBA00022491"/>
    </source>
</evidence>
<gene>
    <name evidence="8" type="primary">flgM</name>
    <name evidence="8" type="ORF">FYJ58_08305</name>
</gene>
<organism evidence="8 9">
    <name type="scientific">Velocimicrobium porci</name>
    <dbReference type="NCBI Taxonomy" id="2606634"/>
    <lineage>
        <taxon>Bacteria</taxon>
        <taxon>Bacillati</taxon>
        <taxon>Bacillota</taxon>
        <taxon>Clostridia</taxon>
        <taxon>Lachnospirales</taxon>
        <taxon>Lachnospiraceae</taxon>
        <taxon>Velocimicrobium</taxon>
    </lineage>
</organism>
<comment type="similarity">
    <text evidence="1">Belongs to the FlgM family.</text>
</comment>
<dbReference type="RefSeq" id="WP_154519286.1">
    <property type="nucleotide sequence ID" value="NZ_VUMT01000010.1"/>
</dbReference>
<evidence type="ECO:0000256" key="6">
    <source>
        <dbReference type="ARBA" id="ARBA00023163"/>
    </source>
</evidence>
<reference evidence="8 9" key="1">
    <citation type="submission" date="2019-08" db="EMBL/GenBank/DDBJ databases">
        <title>In-depth cultivation of the pig gut microbiome towards novel bacterial diversity and tailored functional studies.</title>
        <authorList>
            <person name="Wylensek D."/>
            <person name="Hitch T.C.A."/>
            <person name="Clavel T."/>
        </authorList>
    </citation>
    <scope>NUCLEOTIDE SEQUENCE [LARGE SCALE GENOMIC DNA]</scope>
    <source>
        <strain evidence="8 9">WCA-693-APC-MOT-I</strain>
    </source>
</reference>
<dbReference type="InterPro" id="IPR035890">
    <property type="entry name" value="Anti-sigma-28_factor_FlgM_sf"/>
</dbReference>
<dbReference type="InterPro" id="IPR007412">
    <property type="entry name" value="FlgM"/>
</dbReference>
<name>A0A6L5Y0C4_9FIRM</name>
<keyword evidence="5" id="KW-0805">Transcription regulation</keyword>
<dbReference type="EMBL" id="VUMT01000010">
    <property type="protein sequence ID" value="MSS63878.1"/>
    <property type="molecule type" value="Genomic_DNA"/>
</dbReference>
<evidence type="ECO:0000313" key="8">
    <source>
        <dbReference type="EMBL" id="MSS63878.1"/>
    </source>
</evidence>
<evidence type="ECO:0000259" key="7">
    <source>
        <dbReference type="Pfam" id="PF04316"/>
    </source>
</evidence>
<evidence type="ECO:0000256" key="2">
    <source>
        <dbReference type="ARBA" id="ARBA00017823"/>
    </source>
</evidence>
<feature type="domain" description="Anti-sigma-28 factor FlgM C-terminal" evidence="7">
    <location>
        <begin position="31"/>
        <end position="85"/>
    </location>
</feature>
<keyword evidence="8" id="KW-0966">Cell projection</keyword>
<dbReference type="InterPro" id="IPR031316">
    <property type="entry name" value="FlgM_C"/>
</dbReference>
<accession>A0A6L5Y0C4</accession>
<keyword evidence="8" id="KW-0969">Cilium</keyword>
<keyword evidence="4" id="KW-1005">Bacterial flagellum biogenesis</keyword>
<keyword evidence="3" id="KW-0678">Repressor</keyword>
<comment type="caution">
    <text evidence="8">The sequence shown here is derived from an EMBL/GenBank/DDBJ whole genome shotgun (WGS) entry which is preliminary data.</text>
</comment>